<dbReference type="EMBL" id="AP017312">
    <property type="protein sequence ID" value="BAU29172.1"/>
    <property type="molecule type" value="Genomic_DNA"/>
</dbReference>
<dbReference type="KEGG" id="asoc:CB4_03353"/>
<dbReference type="AlphaFoldDB" id="A0A0U4NKD5"/>
<sequence length="358" mass="41310">MMKQFLRKVFAGRRHTEEAFDSAESVVQAVDDIHIESKPQSSYELMLTKAEFEEEELCEESARMVEELVARIEARERGEWIRLRAGGYNLDSDRIHACIDRIERETYDATALLDWADTETARLYRTYVLPADHEEQETFVQSRMVMIYDTCEAIGMKPRPRARLFVEAIGWELHEDDFVSFESWLAEMSDAVPDEAAEEESMERSPDDVSHITPLQISREEVEREDIGKIDAFFAPLLEDTAALARRKESLVFAFYGFSGELEDMMNNAAVNAWASKLVEQHPYVFYVLNDEHVPMTQFVTSMVVTSRMENDQVVFDSEELDEFIRFIRAVLAQVAAQTGEDANMLVARFESRLFTQS</sequence>
<gene>
    <name evidence="1" type="ORF">CB4_03353</name>
</gene>
<name>A0A0U4NKD5_9BACL</name>
<evidence type="ECO:0000313" key="1">
    <source>
        <dbReference type="EMBL" id="BAU29172.1"/>
    </source>
</evidence>
<protein>
    <submittedName>
        <fullName evidence="1">Uncharacterized protein</fullName>
    </submittedName>
</protein>
<dbReference type="RefSeq" id="WP_096466875.1">
    <property type="nucleotide sequence ID" value="NZ_AP017312.1"/>
</dbReference>
<organism evidence="1 2">
    <name type="scientific">Aneurinibacillus soli</name>
    <dbReference type="NCBI Taxonomy" id="1500254"/>
    <lineage>
        <taxon>Bacteria</taxon>
        <taxon>Bacillati</taxon>
        <taxon>Bacillota</taxon>
        <taxon>Bacilli</taxon>
        <taxon>Bacillales</taxon>
        <taxon>Paenibacillaceae</taxon>
        <taxon>Aneurinibacillus group</taxon>
        <taxon>Aneurinibacillus</taxon>
    </lineage>
</organism>
<keyword evidence="2" id="KW-1185">Reference proteome</keyword>
<dbReference type="Proteomes" id="UP000217696">
    <property type="component" value="Chromosome"/>
</dbReference>
<accession>A0A0U4NKD5</accession>
<evidence type="ECO:0000313" key="2">
    <source>
        <dbReference type="Proteomes" id="UP000217696"/>
    </source>
</evidence>
<reference evidence="1 2" key="1">
    <citation type="submission" date="2015-12" db="EMBL/GenBank/DDBJ databases">
        <title>Genome sequence of Aneurinibacillus soli.</title>
        <authorList>
            <person name="Lee J.S."/>
            <person name="Lee K.C."/>
            <person name="Kim K.K."/>
            <person name="Lee B.W."/>
        </authorList>
    </citation>
    <scope>NUCLEOTIDE SEQUENCE [LARGE SCALE GENOMIC DNA]</scope>
    <source>
        <strain evidence="1 2">CB4</strain>
    </source>
</reference>
<proteinExistence type="predicted"/>
<dbReference type="OrthoDB" id="2677522at2"/>